<evidence type="ECO:0000313" key="7">
    <source>
        <dbReference type="Proteomes" id="UP000076744"/>
    </source>
</evidence>
<evidence type="ECO:0000313" key="6">
    <source>
        <dbReference type="EMBL" id="OAA54416.1"/>
    </source>
</evidence>
<sequence length="588" mass="65424">MASQQSTEPFPTAGDETTEVTHSLSHRDERGTATRPTASSSISSRLRRLSITFEESGPPEGFMAATGGIASSMLTGRSARGTISSSIERRDSANQPQGPSPGPIRTNTIHSVAEEQEPPYMPSEPFAAKSEEPSATAAFPNGYHFPPKHSFWQSTRDASITFWNYFITPVGFLVTVYGLNVVAWGGMLFLLLCNASPAMCHPNCNDINSARRIWIEIDSQILNALFCVTGFGLAPWRFRDLYFLLKYRLGGQEAGLRRLAGIHRGWFRLQRSTDLEPSLGPDNVANRPSKADSDPIPYPEDKIPDAPLTGVRARATAPWKLDFVIWFMVGNTLLQCVLCGFMWGMNRYNRPSWSTGLFVALGCIVAIIAGLVMFFEGKAVKGVEGVPVSQADMELLARDRERGIYHFNNMGDKDEEKNRKKKIKKGHGEKETSKEHGIMNVETTNTTRNRSISHDVTVYARPNNSGLSPFQQPHSRTNMGLSYNTYLTSAKIYGCKTCKAHLANHEDIISRNFRGQHGKAYLFHSVVNIETGDPSERNMTTGRHIVCDISCRQCKAIVGWKYDKAYETSQKYKEGKFILEAELLCNVA</sequence>
<dbReference type="PANTHER" id="PTHR35872:SF1">
    <property type="entry name" value="ALPHA-L-RHAMNOSIDASE C"/>
    <property type="match status" value="1"/>
</dbReference>
<dbReference type="OrthoDB" id="6407410at2759"/>
<evidence type="ECO:0000256" key="1">
    <source>
        <dbReference type="ARBA" id="ARBA00022723"/>
    </source>
</evidence>
<accession>A0A167MJ29</accession>
<organism evidence="6 7">
    <name type="scientific">Cordyceps fumosorosea (strain ARSEF 2679)</name>
    <name type="common">Isaria fumosorosea</name>
    <dbReference type="NCBI Taxonomy" id="1081104"/>
    <lineage>
        <taxon>Eukaryota</taxon>
        <taxon>Fungi</taxon>
        <taxon>Dikarya</taxon>
        <taxon>Ascomycota</taxon>
        <taxon>Pezizomycotina</taxon>
        <taxon>Sordariomycetes</taxon>
        <taxon>Hypocreomycetidae</taxon>
        <taxon>Hypocreales</taxon>
        <taxon>Cordycipitaceae</taxon>
        <taxon>Cordyceps</taxon>
    </lineage>
</organism>
<feature type="compositionally biased region" description="Low complexity" evidence="3">
    <location>
        <begin position="33"/>
        <end position="52"/>
    </location>
</feature>
<name>A0A167MJ29_CORFA</name>
<dbReference type="Pfam" id="PF11204">
    <property type="entry name" value="DUF2985"/>
    <property type="match status" value="1"/>
</dbReference>
<feature type="region of interest" description="Disordered" evidence="3">
    <location>
        <begin position="408"/>
        <end position="433"/>
    </location>
</feature>
<keyword evidence="7" id="KW-1185">Reference proteome</keyword>
<evidence type="ECO:0000256" key="3">
    <source>
        <dbReference type="SAM" id="MobiDB-lite"/>
    </source>
</evidence>
<feature type="transmembrane region" description="Helical" evidence="4">
    <location>
        <begin position="355"/>
        <end position="375"/>
    </location>
</feature>
<dbReference type="RefSeq" id="XP_018700844.1">
    <property type="nucleotide sequence ID" value="XM_018851947.1"/>
</dbReference>
<dbReference type="STRING" id="1081104.A0A167MJ29"/>
<keyword evidence="2" id="KW-0862">Zinc</keyword>
<feature type="compositionally biased region" description="Basic and acidic residues" evidence="3">
    <location>
        <begin position="289"/>
        <end position="298"/>
    </location>
</feature>
<feature type="region of interest" description="Disordered" evidence="3">
    <location>
        <begin position="1"/>
        <end position="65"/>
    </location>
</feature>
<keyword evidence="1" id="KW-0479">Metal-binding</keyword>
<comment type="caution">
    <text evidence="6">The sequence shown here is derived from an EMBL/GenBank/DDBJ whole genome shotgun (WGS) entry which is preliminary data.</text>
</comment>
<protein>
    <submittedName>
        <fullName evidence="6">Yippee-like protein</fullName>
    </submittedName>
</protein>
<dbReference type="Proteomes" id="UP000076744">
    <property type="component" value="Unassembled WGS sequence"/>
</dbReference>
<keyword evidence="4" id="KW-0812">Transmembrane</keyword>
<evidence type="ECO:0000256" key="2">
    <source>
        <dbReference type="ARBA" id="ARBA00022833"/>
    </source>
</evidence>
<dbReference type="PROSITE" id="PS51792">
    <property type="entry name" value="YIPPEE"/>
    <property type="match status" value="1"/>
</dbReference>
<feature type="region of interest" description="Disordered" evidence="3">
    <location>
        <begin position="277"/>
        <end position="298"/>
    </location>
</feature>
<reference evidence="6 7" key="1">
    <citation type="journal article" date="2016" name="Genome Biol. Evol.">
        <title>Divergent and convergent evolution of fungal pathogenicity.</title>
        <authorList>
            <person name="Shang Y."/>
            <person name="Xiao G."/>
            <person name="Zheng P."/>
            <person name="Cen K."/>
            <person name="Zhan S."/>
            <person name="Wang C."/>
        </authorList>
    </citation>
    <scope>NUCLEOTIDE SEQUENCE [LARGE SCALE GENOMIC DNA]</scope>
    <source>
        <strain evidence="6 7">ARSEF 2679</strain>
    </source>
</reference>
<feature type="transmembrane region" description="Helical" evidence="4">
    <location>
        <begin position="323"/>
        <end position="343"/>
    </location>
</feature>
<dbReference type="PANTHER" id="PTHR35872">
    <property type="entry name" value="INTEGRAL MEMBRANE PROTEIN (AFU_ORTHOLOGUE AFUA_5G07110)"/>
    <property type="match status" value="1"/>
</dbReference>
<dbReference type="InterPro" id="IPR021369">
    <property type="entry name" value="DUF2985"/>
</dbReference>
<feature type="region of interest" description="Disordered" evidence="3">
    <location>
        <begin position="85"/>
        <end position="107"/>
    </location>
</feature>
<gene>
    <name evidence="6" type="ORF">ISF_08344</name>
</gene>
<evidence type="ECO:0000259" key="5">
    <source>
        <dbReference type="PROSITE" id="PS51792"/>
    </source>
</evidence>
<feature type="transmembrane region" description="Helical" evidence="4">
    <location>
        <begin position="221"/>
        <end position="238"/>
    </location>
</feature>
<feature type="transmembrane region" description="Helical" evidence="4">
    <location>
        <begin position="162"/>
        <end position="192"/>
    </location>
</feature>
<dbReference type="InterPro" id="IPR034751">
    <property type="entry name" value="Yippee"/>
</dbReference>
<evidence type="ECO:0000256" key="4">
    <source>
        <dbReference type="SAM" id="Phobius"/>
    </source>
</evidence>
<keyword evidence="4" id="KW-1133">Transmembrane helix</keyword>
<feature type="domain" description="Yippee" evidence="5">
    <location>
        <begin position="491"/>
        <end position="588"/>
    </location>
</feature>
<proteinExistence type="predicted"/>
<dbReference type="GO" id="GO:0046872">
    <property type="term" value="F:metal ion binding"/>
    <property type="evidence" value="ECO:0007669"/>
    <property type="project" value="UniProtKB-KW"/>
</dbReference>
<dbReference type="GeneID" id="30024636"/>
<keyword evidence="4" id="KW-0472">Membrane</keyword>
<dbReference type="InterPro" id="IPR004910">
    <property type="entry name" value="Yippee/Mis18/Cereblon"/>
</dbReference>
<dbReference type="Pfam" id="PF03226">
    <property type="entry name" value="Yippee-Mis18"/>
    <property type="match status" value="1"/>
</dbReference>
<dbReference type="EMBL" id="AZHB01000029">
    <property type="protein sequence ID" value="OAA54416.1"/>
    <property type="molecule type" value="Genomic_DNA"/>
</dbReference>
<dbReference type="AlphaFoldDB" id="A0A167MJ29"/>